<keyword evidence="3" id="KW-1185">Reference proteome</keyword>
<sequence length="86" mass="9613">MAEKKNKSGLERTLPELSEPTTSGTPFQAPISLSASFTPNFNFESEHSKENVQNWTCPECLPLSFSQNQSKGYAVLLKKLFANFIE</sequence>
<protein>
    <submittedName>
        <fullName evidence="2">Uncharacterized protein</fullName>
    </submittedName>
</protein>
<name>A0A3M7S8H0_BRAPC</name>
<gene>
    <name evidence="2" type="ORF">BpHYR1_006223</name>
</gene>
<reference evidence="2 3" key="1">
    <citation type="journal article" date="2018" name="Sci. Rep.">
        <title>Genomic signatures of local adaptation to the degree of environmental predictability in rotifers.</title>
        <authorList>
            <person name="Franch-Gras L."/>
            <person name="Hahn C."/>
            <person name="Garcia-Roger E.M."/>
            <person name="Carmona M.J."/>
            <person name="Serra M."/>
            <person name="Gomez A."/>
        </authorList>
    </citation>
    <scope>NUCLEOTIDE SEQUENCE [LARGE SCALE GENOMIC DNA]</scope>
    <source>
        <strain evidence="2">HYR1</strain>
    </source>
</reference>
<feature type="compositionally biased region" description="Basic and acidic residues" evidence="1">
    <location>
        <begin position="1"/>
        <end position="14"/>
    </location>
</feature>
<dbReference type="AlphaFoldDB" id="A0A3M7S8H0"/>
<dbReference type="Proteomes" id="UP000276133">
    <property type="component" value="Unassembled WGS sequence"/>
</dbReference>
<evidence type="ECO:0000256" key="1">
    <source>
        <dbReference type="SAM" id="MobiDB-lite"/>
    </source>
</evidence>
<feature type="region of interest" description="Disordered" evidence="1">
    <location>
        <begin position="1"/>
        <end position="30"/>
    </location>
</feature>
<proteinExistence type="predicted"/>
<comment type="caution">
    <text evidence="2">The sequence shown here is derived from an EMBL/GenBank/DDBJ whole genome shotgun (WGS) entry which is preliminary data.</text>
</comment>
<evidence type="ECO:0000313" key="2">
    <source>
        <dbReference type="EMBL" id="RNA31989.1"/>
    </source>
</evidence>
<organism evidence="2 3">
    <name type="scientific">Brachionus plicatilis</name>
    <name type="common">Marine rotifer</name>
    <name type="synonym">Brachionus muelleri</name>
    <dbReference type="NCBI Taxonomy" id="10195"/>
    <lineage>
        <taxon>Eukaryota</taxon>
        <taxon>Metazoa</taxon>
        <taxon>Spiralia</taxon>
        <taxon>Gnathifera</taxon>
        <taxon>Rotifera</taxon>
        <taxon>Eurotatoria</taxon>
        <taxon>Monogononta</taxon>
        <taxon>Pseudotrocha</taxon>
        <taxon>Ploima</taxon>
        <taxon>Brachionidae</taxon>
        <taxon>Brachionus</taxon>
    </lineage>
</organism>
<evidence type="ECO:0000313" key="3">
    <source>
        <dbReference type="Proteomes" id="UP000276133"/>
    </source>
</evidence>
<feature type="compositionally biased region" description="Polar residues" evidence="1">
    <location>
        <begin position="19"/>
        <end position="30"/>
    </location>
</feature>
<accession>A0A3M7S8H0</accession>
<dbReference type="EMBL" id="REGN01001872">
    <property type="protein sequence ID" value="RNA31989.1"/>
    <property type="molecule type" value="Genomic_DNA"/>
</dbReference>